<feature type="transmembrane region" description="Helical" evidence="1">
    <location>
        <begin position="45"/>
        <end position="65"/>
    </location>
</feature>
<reference evidence="2 3" key="1">
    <citation type="journal article" date="2013" name="Genome Announc.">
        <title>Draft Genome Sequence of Rhizobium mesoamericanum STM3625, a Nitrogen-Fixing Symbiont of Mimosa pudica Isolated in French Guiana (South America).</title>
        <authorList>
            <person name="Moulin L."/>
            <person name="Mornico D."/>
            <person name="Melkonian R."/>
            <person name="Klonowska A."/>
        </authorList>
    </citation>
    <scope>NUCLEOTIDE SEQUENCE [LARGE SCALE GENOMIC DNA]</scope>
    <source>
        <strain evidence="2 3">STM3625</strain>
    </source>
</reference>
<organism evidence="2 3">
    <name type="scientific">Rhizobium mesoamericanum STM3625</name>
    <dbReference type="NCBI Taxonomy" id="1211777"/>
    <lineage>
        <taxon>Bacteria</taxon>
        <taxon>Pseudomonadati</taxon>
        <taxon>Pseudomonadota</taxon>
        <taxon>Alphaproteobacteria</taxon>
        <taxon>Hyphomicrobiales</taxon>
        <taxon>Rhizobiaceae</taxon>
        <taxon>Rhizobium/Agrobacterium group</taxon>
        <taxon>Rhizobium</taxon>
    </lineage>
</organism>
<accession>K0Q6M3</accession>
<gene>
    <name evidence="2" type="ORF">BN77_p2180002</name>
</gene>
<sequence length="172" mass="19201">MREVYFRELRLFQACAGAGFSLRPDFTSEKIMDLENSMRMSHERLSAYVIGALLGAIFAIAVSIFFGLHRIFHLAVLALLPVLGAALVERFYYRGSRTRADVTIHRYMSGLGRSNVQSRKSLGETPAAYGPIRDAHGGRKRSPPIQVTILSQLLTRTIKVLRSPSAGQDLHR</sequence>
<evidence type="ECO:0000313" key="2">
    <source>
        <dbReference type="EMBL" id="CCM80109.1"/>
    </source>
</evidence>
<dbReference type="AlphaFoldDB" id="K0Q6M3"/>
<comment type="caution">
    <text evidence="2">The sequence shown here is derived from an EMBL/GenBank/DDBJ whole genome shotgun (WGS) entry which is preliminary data.</text>
</comment>
<dbReference type="eggNOG" id="ENOG5030RMU">
    <property type="taxonomic scope" value="Bacteria"/>
</dbReference>
<evidence type="ECO:0000256" key="1">
    <source>
        <dbReference type="SAM" id="Phobius"/>
    </source>
</evidence>
<keyword evidence="1" id="KW-1133">Transmembrane helix</keyword>
<keyword evidence="3" id="KW-1185">Reference proteome</keyword>
<feature type="transmembrane region" description="Helical" evidence="1">
    <location>
        <begin position="71"/>
        <end position="88"/>
    </location>
</feature>
<protein>
    <submittedName>
        <fullName evidence="2">Uncharacterized protein</fullName>
    </submittedName>
</protein>
<keyword evidence="1" id="KW-0812">Transmembrane</keyword>
<keyword evidence="1" id="KW-0472">Membrane</keyword>
<dbReference type="Proteomes" id="UP000009319">
    <property type="component" value="Unassembled WGS sequence"/>
</dbReference>
<name>K0Q6M3_9HYPH</name>
<dbReference type="EMBL" id="CANI01000081">
    <property type="protein sequence ID" value="CCM80109.1"/>
    <property type="molecule type" value="Genomic_DNA"/>
</dbReference>
<evidence type="ECO:0000313" key="3">
    <source>
        <dbReference type="Proteomes" id="UP000009319"/>
    </source>
</evidence>
<dbReference type="HOGENOM" id="CLU_1554036_0_0_5"/>
<proteinExistence type="predicted"/>